<dbReference type="AlphaFoldDB" id="A0AAN6T2Q1"/>
<organism evidence="1 2">
    <name type="scientific">Parathielavia hyrcaniae</name>
    <dbReference type="NCBI Taxonomy" id="113614"/>
    <lineage>
        <taxon>Eukaryota</taxon>
        <taxon>Fungi</taxon>
        <taxon>Dikarya</taxon>
        <taxon>Ascomycota</taxon>
        <taxon>Pezizomycotina</taxon>
        <taxon>Sordariomycetes</taxon>
        <taxon>Sordariomycetidae</taxon>
        <taxon>Sordariales</taxon>
        <taxon>Chaetomiaceae</taxon>
        <taxon>Parathielavia</taxon>
    </lineage>
</organism>
<evidence type="ECO:0000313" key="1">
    <source>
        <dbReference type="EMBL" id="KAK4102910.1"/>
    </source>
</evidence>
<keyword evidence="2" id="KW-1185">Reference proteome</keyword>
<accession>A0AAN6T2Q1</accession>
<comment type="caution">
    <text evidence="1">The sequence shown here is derived from an EMBL/GenBank/DDBJ whole genome shotgun (WGS) entry which is preliminary data.</text>
</comment>
<protein>
    <submittedName>
        <fullName evidence="1">Uncharacterized protein</fullName>
    </submittedName>
</protein>
<reference evidence="1" key="1">
    <citation type="journal article" date="2023" name="Mol. Phylogenet. Evol.">
        <title>Genome-scale phylogeny and comparative genomics of the fungal order Sordariales.</title>
        <authorList>
            <person name="Hensen N."/>
            <person name="Bonometti L."/>
            <person name="Westerberg I."/>
            <person name="Brannstrom I.O."/>
            <person name="Guillou S."/>
            <person name="Cros-Aarteil S."/>
            <person name="Calhoun S."/>
            <person name="Haridas S."/>
            <person name="Kuo A."/>
            <person name="Mondo S."/>
            <person name="Pangilinan J."/>
            <person name="Riley R."/>
            <person name="LaButti K."/>
            <person name="Andreopoulos B."/>
            <person name="Lipzen A."/>
            <person name="Chen C."/>
            <person name="Yan M."/>
            <person name="Daum C."/>
            <person name="Ng V."/>
            <person name="Clum A."/>
            <person name="Steindorff A."/>
            <person name="Ohm R.A."/>
            <person name="Martin F."/>
            <person name="Silar P."/>
            <person name="Natvig D.O."/>
            <person name="Lalanne C."/>
            <person name="Gautier V."/>
            <person name="Ament-Velasquez S.L."/>
            <person name="Kruys A."/>
            <person name="Hutchinson M.I."/>
            <person name="Powell A.J."/>
            <person name="Barry K."/>
            <person name="Miller A.N."/>
            <person name="Grigoriev I.V."/>
            <person name="Debuchy R."/>
            <person name="Gladieux P."/>
            <person name="Hiltunen Thoren M."/>
            <person name="Johannesson H."/>
        </authorList>
    </citation>
    <scope>NUCLEOTIDE SEQUENCE</scope>
    <source>
        <strain evidence="1">CBS 757.83</strain>
    </source>
</reference>
<gene>
    <name evidence="1" type="ORF">N658DRAFT_505930</name>
</gene>
<dbReference type="Proteomes" id="UP001305647">
    <property type="component" value="Unassembled WGS sequence"/>
</dbReference>
<proteinExistence type="predicted"/>
<dbReference type="EMBL" id="MU863630">
    <property type="protein sequence ID" value="KAK4102910.1"/>
    <property type="molecule type" value="Genomic_DNA"/>
</dbReference>
<sequence length="171" mass="18568">MGASTETTTAACDLSHNPCQQQHIILKTEPSLLSPLPSLGLGSDFCIVLLTNLLQTHCSRKYAVDVYTFPEISSAAIIGAEVNTAVPEQFVDMLADIWEEYAEMFRSRPKIGIGSGKADPNSQVALEGKGVRIVGERDIDGEDIDVQEPFRAKVSFAPESSEILRVCRTLA</sequence>
<reference evidence="1" key="2">
    <citation type="submission" date="2023-05" db="EMBL/GenBank/DDBJ databases">
        <authorList>
            <consortium name="Lawrence Berkeley National Laboratory"/>
            <person name="Steindorff A."/>
            <person name="Hensen N."/>
            <person name="Bonometti L."/>
            <person name="Westerberg I."/>
            <person name="Brannstrom I.O."/>
            <person name="Guillou S."/>
            <person name="Cros-Aarteil S."/>
            <person name="Calhoun S."/>
            <person name="Haridas S."/>
            <person name="Kuo A."/>
            <person name="Mondo S."/>
            <person name="Pangilinan J."/>
            <person name="Riley R."/>
            <person name="Labutti K."/>
            <person name="Andreopoulos B."/>
            <person name="Lipzen A."/>
            <person name="Chen C."/>
            <person name="Yanf M."/>
            <person name="Daum C."/>
            <person name="Ng V."/>
            <person name="Clum A."/>
            <person name="Ohm R."/>
            <person name="Martin F."/>
            <person name="Silar P."/>
            <person name="Natvig D."/>
            <person name="Lalanne C."/>
            <person name="Gautier V."/>
            <person name="Ament-Velasquez S.L."/>
            <person name="Kruys A."/>
            <person name="Hutchinson M.I."/>
            <person name="Powell A.J."/>
            <person name="Barry K."/>
            <person name="Miller A.N."/>
            <person name="Grigoriev I.V."/>
            <person name="Debuchy R."/>
            <person name="Gladieux P."/>
            <person name="Thoren M.H."/>
            <person name="Johannesson H."/>
        </authorList>
    </citation>
    <scope>NUCLEOTIDE SEQUENCE</scope>
    <source>
        <strain evidence="1">CBS 757.83</strain>
    </source>
</reference>
<evidence type="ECO:0000313" key="2">
    <source>
        <dbReference type="Proteomes" id="UP001305647"/>
    </source>
</evidence>
<name>A0AAN6T2Q1_9PEZI</name>